<sequence length="149" mass="15430">MAAVALMITGNPMASADIGLTEANNADFLDGDTLYFSDWLGTSNCAIHANGDVGCDLGPGNKLWGLVPISDISIDAAFLPAHPTFGLGGQHGRPGSRWITDVPRDANVYQGTRIDYAGVTCIGGLPHGGGLNCTSKGHKFTLGDNTQIS</sequence>
<evidence type="ECO:0000313" key="1">
    <source>
        <dbReference type="EMBL" id="AYF73028.1"/>
    </source>
</evidence>
<dbReference type="KEGG" id="nyu:D7D52_03145"/>
<protein>
    <submittedName>
        <fullName evidence="1">Uncharacterized protein</fullName>
    </submittedName>
</protein>
<evidence type="ECO:0000313" key="2">
    <source>
        <dbReference type="Proteomes" id="UP000267164"/>
    </source>
</evidence>
<proteinExistence type="predicted"/>
<dbReference type="AlphaFoldDB" id="A0A386Z5N5"/>
<gene>
    <name evidence="1" type="ORF">D7D52_03145</name>
</gene>
<keyword evidence="2" id="KW-1185">Reference proteome</keyword>
<organism evidence="1 2">
    <name type="scientific">Nocardia yunnanensis</name>
    <dbReference type="NCBI Taxonomy" id="2382165"/>
    <lineage>
        <taxon>Bacteria</taxon>
        <taxon>Bacillati</taxon>
        <taxon>Actinomycetota</taxon>
        <taxon>Actinomycetes</taxon>
        <taxon>Mycobacteriales</taxon>
        <taxon>Nocardiaceae</taxon>
        <taxon>Nocardia</taxon>
    </lineage>
</organism>
<dbReference type="EMBL" id="CP032568">
    <property type="protein sequence ID" value="AYF73028.1"/>
    <property type="molecule type" value="Genomic_DNA"/>
</dbReference>
<dbReference type="OrthoDB" id="4555477at2"/>
<accession>A0A386Z5N5</accession>
<name>A0A386Z5N5_9NOCA</name>
<dbReference type="Proteomes" id="UP000267164">
    <property type="component" value="Chromosome"/>
</dbReference>
<reference evidence="1 2" key="1">
    <citation type="submission" date="2018-09" db="EMBL/GenBank/DDBJ databases">
        <title>Nocardia yunnanensis sp. nov., an actinomycete isolated from a soil sample.</title>
        <authorList>
            <person name="Zhang J."/>
        </authorList>
    </citation>
    <scope>NUCLEOTIDE SEQUENCE [LARGE SCALE GENOMIC DNA]</scope>
    <source>
        <strain evidence="1 2">CFHS0054</strain>
    </source>
</reference>